<feature type="transmembrane region" description="Helical" evidence="1">
    <location>
        <begin position="25"/>
        <end position="50"/>
    </location>
</feature>
<keyword evidence="3" id="KW-1185">Reference proteome</keyword>
<accession>A0AAD6D4U9</accession>
<keyword evidence="1" id="KW-0812">Transmembrane</keyword>
<organism evidence="2 3">
    <name type="scientific">Penicillium frequentans</name>
    <dbReference type="NCBI Taxonomy" id="3151616"/>
    <lineage>
        <taxon>Eukaryota</taxon>
        <taxon>Fungi</taxon>
        <taxon>Dikarya</taxon>
        <taxon>Ascomycota</taxon>
        <taxon>Pezizomycotina</taxon>
        <taxon>Eurotiomycetes</taxon>
        <taxon>Eurotiomycetidae</taxon>
        <taxon>Eurotiales</taxon>
        <taxon>Aspergillaceae</taxon>
        <taxon>Penicillium</taxon>
    </lineage>
</organism>
<name>A0AAD6D4U9_9EURO</name>
<evidence type="ECO:0000313" key="2">
    <source>
        <dbReference type="EMBL" id="KAJ5553635.1"/>
    </source>
</evidence>
<dbReference type="AlphaFoldDB" id="A0AAD6D4U9"/>
<sequence>MAPVMHTQALHTLSTFAKRDTSNNYSLYIIAIMAGCIVSCLIGFSIYGMYSGLQLEQPSYEIGYDQRKYMREVHQRNVNGMAVAAKRPDLIIPVEDLNL</sequence>
<proteinExistence type="predicted"/>
<keyword evidence="1" id="KW-1133">Transmembrane helix</keyword>
<evidence type="ECO:0000313" key="3">
    <source>
        <dbReference type="Proteomes" id="UP001220324"/>
    </source>
</evidence>
<reference evidence="2 3" key="1">
    <citation type="journal article" date="2023" name="IMA Fungus">
        <title>Comparative genomic study of the Penicillium genus elucidates a diverse pangenome and 15 lateral gene transfer events.</title>
        <authorList>
            <person name="Petersen C."/>
            <person name="Sorensen T."/>
            <person name="Nielsen M.R."/>
            <person name="Sondergaard T.E."/>
            <person name="Sorensen J.L."/>
            <person name="Fitzpatrick D.A."/>
            <person name="Frisvad J.C."/>
            <person name="Nielsen K.L."/>
        </authorList>
    </citation>
    <scope>NUCLEOTIDE SEQUENCE [LARGE SCALE GENOMIC DNA]</scope>
    <source>
        <strain evidence="2 3">IBT 35679</strain>
    </source>
</reference>
<comment type="caution">
    <text evidence="2">The sequence shown here is derived from an EMBL/GenBank/DDBJ whole genome shotgun (WGS) entry which is preliminary data.</text>
</comment>
<dbReference type="EMBL" id="JAQIZZ010000002">
    <property type="protein sequence ID" value="KAJ5553635.1"/>
    <property type="molecule type" value="Genomic_DNA"/>
</dbReference>
<keyword evidence="1" id="KW-0472">Membrane</keyword>
<dbReference type="Proteomes" id="UP001220324">
    <property type="component" value="Unassembled WGS sequence"/>
</dbReference>
<gene>
    <name evidence="2" type="ORF">N7494_003013</name>
</gene>
<evidence type="ECO:0000256" key="1">
    <source>
        <dbReference type="SAM" id="Phobius"/>
    </source>
</evidence>
<protein>
    <submittedName>
        <fullName evidence="2">Uncharacterized protein</fullName>
    </submittedName>
</protein>